<name>A0A1G9LR86_9FIRM</name>
<evidence type="ECO:0000256" key="1">
    <source>
        <dbReference type="ARBA" id="ARBA00005582"/>
    </source>
</evidence>
<dbReference type="PANTHER" id="PTHR43736:SF1">
    <property type="entry name" value="DIHYDRONEOPTERIN TRIPHOSPHATE DIPHOSPHATASE"/>
    <property type="match status" value="1"/>
</dbReference>
<dbReference type="InterPro" id="IPR000086">
    <property type="entry name" value="NUDIX_hydrolase_dom"/>
</dbReference>
<organism evidence="3 4">
    <name type="scientific">Dendrosporobacter quercicolus</name>
    <dbReference type="NCBI Taxonomy" id="146817"/>
    <lineage>
        <taxon>Bacteria</taxon>
        <taxon>Bacillati</taxon>
        <taxon>Bacillota</taxon>
        <taxon>Negativicutes</taxon>
        <taxon>Selenomonadales</taxon>
        <taxon>Sporomusaceae</taxon>
        <taxon>Dendrosporobacter</taxon>
    </lineage>
</organism>
<dbReference type="OrthoDB" id="9787880at2"/>
<dbReference type="EMBL" id="FNHB01000001">
    <property type="protein sequence ID" value="SDL64324.1"/>
    <property type="molecule type" value="Genomic_DNA"/>
</dbReference>
<reference evidence="3 4" key="1">
    <citation type="submission" date="2016-10" db="EMBL/GenBank/DDBJ databases">
        <authorList>
            <person name="de Groot N.N."/>
        </authorList>
    </citation>
    <scope>NUCLEOTIDE SEQUENCE [LARGE SCALE GENOMIC DNA]</scope>
    <source>
        <strain evidence="3 4">DSM 1736</strain>
    </source>
</reference>
<proteinExistence type="inferred from homology"/>
<dbReference type="Gene3D" id="3.90.79.10">
    <property type="entry name" value="Nucleoside Triphosphate Pyrophosphohydrolase"/>
    <property type="match status" value="1"/>
</dbReference>
<evidence type="ECO:0000313" key="4">
    <source>
        <dbReference type="Proteomes" id="UP000214880"/>
    </source>
</evidence>
<dbReference type="PROSITE" id="PS51462">
    <property type="entry name" value="NUDIX"/>
    <property type="match status" value="1"/>
</dbReference>
<dbReference type="PANTHER" id="PTHR43736">
    <property type="entry name" value="ADP-RIBOSE PYROPHOSPHATASE"/>
    <property type="match status" value="1"/>
</dbReference>
<evidence type="ECO:0000313" key="3">
    <source>
        <dbReference type="EMBL" id="SDL64324.1"/>
    </source>
</evidence>
<protein>
    <submittedName>
        <fullName evidence="3">8-oxo-dGTP pyrophosphatase MutT, NUDIX family</fullName>
    </submittedName>
</protein>
<dbReference type="SUPFAM" id="SSF55811">
    <property type="entry name" value="Nudix"/>
    <property type="match status" value="1"/>
</dbReference>
<feature type="domain" description="Nudix hydrolase" evidence="2">
    <location>
        <begin position="42"/>
        <end position="181"/>
    </location>
</feature>
<comment type="similarity">
    <text evidence="1">Belongs to the Nudix hydrolase family.</text>
</comment>
<dbReference type="InterPro" id="IPR015797">
    <property type="entry name" value="NUDIX_hydrolase-like_dom_sf"/>
</dbReference>
<dbReference type="STRING" id="146817.SAMN04488502_101440"/>
<dbReference type="RefSeq" id="WP_092067833.1">
    <property type="nucleotide sequence ID" value="NZ_FNHB01000001.1"/>
</dbReference>
<sequence>MHFIAAVQSYTPRCVQEENDQKVILDMIARFSEKLLFRDNAFAHMTGSGLILNPALNKVLFVHHHIYQTWSWTGGHADGNADLLEVACKEAAEETGIKQAKPLTGQLDSLDILPVYGHFKKGQYISAHLHLSAAYLLVADETQPVTANKAENSAVRWCEADRLSAYSVEPHLLRIYAKLIEKAKRYC</sequence>
<gene>
    <name evidence="3" type="ORF">SAMN04488502_101440</name>
</gene>
<dbReference type="Pfam" id="PF00293">
    <property type="entry name" value="NUDIX"/>
    <property type="match status" value="1"/>
</dbReference>
<dbReference type="AlphaFoldDB" id="A0A1G9LR86"/>
<dbReference type="Proteomes" id="UP000214880">
    <property type="component" value="Unassembled WGS sequence"/>
</dbReference>
<evidence type="ECO:0000259" key="2">
    <source>
        <dbReference type="PROSITE" id="PS51462"/>
    </source>
</evidence>
<accession>A0A1G9LR86</accession>
<keyword evidence="4" id="KW-1185">Reference proteome</keyword>
<dbReference type="CDD" id="cd03674">
    <property type="entry name" value="NUDIX_Hydrolase"/>
    <property type="match status" value="1"/>
</dbReference>